<comment type="caution">
    <text evidence="2">The sequence shown here is derived from an EMBL/GenBank/DDBJ whole genome shotgun (WGS) entry which is preliminary data.</text>
</comment>
<proteinExistence type="predicted"/>
<protein>
    <submittedName>
        <fullName evidence="2">Uncharacterized protein</fullName>
    </submittedName>
</protein>
<sequence>MKQNRLDKLRAQLADTSKMGPRSILPVSTPVIIPAAVSSAAAGASSSSDAATSLKVKVPPGTICLDAEEDVKEDPQADLRRKRQKRK</sequence>
<evidence type="ECO:0000313" key="3">
    <source>
        <dbReference type="Proteomes" id="UP001341840"/>
    </source>
</evidence>
<feature type="compositionally biased region" description="Low complexity" evidence="1">
    <location>
        <begin position="38"/>
        <end position="53"/>
    </location>
</feature>
<keyword evidence="3" id="KW-1185">Reference proteome</keyword>
<evidence type="ECO:0000256" key="1">
    <source>
        <dbReference type="SAM" id="MobiDB-lite"/>
    </source>
</evidence>
<feature type="region of interest" description="Disordered" evidence="1">
    <location>
        <begin position="38"/>
        <end position="87"/>
    </location>
</feature>
<organism evidence="2 3">
    <name type="scientific">Stylosanthes scabra</name>
    <dbReference type="NCBI Taxonomy" id="79078"/>
    <lineage>
        <taxon>Eukaryota</taxon>
        <taxon>Viridiplantae</taxon>
        <taxon>Streptophyta</taxon>
        <taxon>Embryophyta</taxon>
        <taxon>Tracheophyta</taxon>
        <taxon>Spermatophyta</taxon>
        <taxon>Magnoliopsida</taxon>
        <taxon>eudicotyledons</taxon>
        <taxon>Gunneridae</taxon>
        <taxon>Pentapetalae</taxon>
        <taxon>rosids</taxon>
        <taxon>fabids</taxon>
        <taxon>Fabales</taxon>
        <taxon>Fabaceae</taxon>
        <taxon>Papilionoideae</taxon>
        <taxon>50 kb inversion clade</taxon>
        <taxon>dalbergioids sensu lato</taxon>
        <taxon>Dalbergieae</taxon>
        <taxon>Pterocarpus clade</taxon>
        <taxon>Stylosanthes</taxon>
    </lineage>
</organism>
<accession>A0ABU6Z3G1</accession>
<dbReference type="Proteomes" id="UP001341840">
    <property type="component" value="Unassembled WGS sequence"/>
</dbReference>
<dbReference type="EMBL" id="JASCZI010271901">
    <property type="protein sequence ID" value="MED6217157.1"/>
    <property type="molecule type" value="Genomic_DNA"/>
</dbReference>
<name>A0ABU6Z3G1_9FABA</name>
<gene>
    <name evidence="2" type="ORF">PIB30_015055</name>
</gene>
<reference evidence="2 3" key="1">
    <citation type="journal article" date="2023" name="Plants (Basel)">
        <title>Bridging the Gap: Combining Genomics and Transcriptomics Approaches to Understand Stylosanthes scabra, an Orphan Legume from the Brazilian Caatinga.</title>
        <authorList>
            <person name="Ferreira-Neto J.R.C."/>
            <person name="da Silva M.D."/>
            <person name="Binneck E."/>
            <person name="de Melo N.F."/>
            <person name="da Silva R.H."/>
            <person name="de Melo A.L.T.M."/>
            <person name="Pandolfi V."/>
            <person name="Bustamante F.O."/>
            <person name="Brasileiro-Vidal A.C."/>
            <person name="Benko-Iseppon A.M."/>
        </authorList>
    </citation>
    <scope>NUCLEOTIDE SEQUENCE [LARGE SCALE GENOMIC DNA]</scope>
    <source>
        <tissue evidence="2">Leaves</tissue>
    </source>
</reference>
<evidence type="ECO:0000313" key="2">
    <source>
        <dbReference type="EMBL" id="MED6217157.1"/>
    </source>
</evidence>